<comment type="caution">
    <text evidence="1">The sequence shown here is derived from an EMBL/GenBank/DDBJ whole genome shotgun (WGS) entry which is preliminary data.</text>
</comment>
<proteinExistence type="predicted"/>
<reference evidence="1" key="1">
    <citation type="journal article" date="2020" name="Stud. Mycol.">
        <title>101 Dothideomycetes genomes: a test case for predicting lifestyles and emergence of pathogens.</title>
        <authorList>
            <person name="Haridas S."/>
            <person name="Albert R."/>
            <person name="Binder M."/>
            <person name="Bloem J."/>
            <person name="Labutti K."/>
            <person name="Salamov A."/>
            <person name="Andreopoulos B."/>
            <person name="Baker S."/>
            <person name="Barry K."/>
            <person name="Bills G."/>
            <person name="Bluhm B."/>
            <person name="Cannon C."/>
            <person name="Castanera R."/>
            <person name="Culley D."/>
            <person name="Daum C."/>
            <person name="Ezra D."/>
            <person name="Gonzalez J."/>
            <person name="Henrissat B."/>
            <person name="Kuo A."/>
            <person name="Liang C."/>
            <person name="Lipzen A."/>
            <person name="Lutzoni F."/>
            <person name="Magnuson J."/>
            <person name="Mondo S."/>
            <person name="Nolan M."/>
            <person name="Ohm R."/>
            <person name="Pangilinan J."/>
            <person name="Park H.-J."/>
            <person name="Ramirez L."/>
            <person name="Alfaro M."/>
            <person name="Sun H."/>
            <person name="Tritt A."/>
            <person name="Yoshinaga Y."/>
            <person name="Zwiers L.-H."/>
            <person name="Turgeon B."/>
            <person name="Goodwin S."/>
            <person name="Spatafora J."/>
            <person name="Crous P."/>
            <person name="Grigoriev I."/>
        </authorList>
    </citation>
    <scope>NUCLEOTIDE SEQUENCE</scope>
    <source>
        <strain evidence="1">ATCC 200398</strain>
    </source>
</reference>
<protein>
    <submittedName>
        <fullName evidence="1">Uncharacterized protein</fullName>
    </submittedName>
</protein>
<evidence type="ECO:0000313" key="2">
    <source>
        <dbReference type="Proteomes" id="UP000799755"/>
    </source>
</evidence>
<name>A0ACB6RHK2_9PLEO</name>
<dbReference type="EMBL" id="MU003492">
    <property type="protein sequence ID" value="KAF2478253.1"/>
    <property type="molecule type" value="Genomic_DNA"/>
</dbReference>
<sequence length="1109" mass="123820">MRRSRVLVFILTLLCDVQKSYGYKDGKKTAALGDALARFDILSTYILVLILPDQVQIQPIFLIAALFCLSVQWHSLQERAAMTPADFRKIPHENLQNLEVPRAEYHMQFLPANPPGPNPPCLLLPRFLPPPNSQIKQTCNNRGNQLHKSLVSFSIHITRNLNSFEIKLYDEGVNTTLDDIIGMKGKMKPSIASSYDPLVKKSQKRLLELGEFEYMDLDRDRDYLNLPSRSRRSTACSSVTCLSAPTSLLRQIPAFALFFTIYCWFYEHKLDPRFIKHLQWIYVEGKKDIPEICGDAAYQTPSRGYMRLCVGGWRTKTVQGVAHVRRDGFEKKARKYDRIGKRSGVGSEIDCGAIFTPGRESGSNNNHVLSGFLPRYINTALPRLVGPDYFRSLLARWIKIETGQVSKRWCLDCARVEGVLSAQHGKAVGYGACEMVEEKKVIRCLGKGCAELKGFGDSLREFVSIRSLNVHTPSSLPLITSSLRLDYEYLLTKPTDRSKMDLFMKMIEVFGYVMILRYRALSAPEGGLAWTNESLLVKMNDVGTMLSPFGCVEKNFVGINHPLPNYKHPPLLPNSHNLAAASGKEKMVITASIFVPKANLALLCRFLLSALPLSSDIKFEINICVHFLSTLSPNALLQDTMALETMGSTFHACVLNAIFKVGSSLASLMHAIVLASLGHNVYVLGKSHRRSFKMSGNSSSSAKRKDSYATILKAAEICILYRTFQGSIYETNKRMTSVDVSGEKVKVEYVDILTDQTTSWRQKWLSLPMASTLPSGSCCVQTLVASENKVQEATRKNSTNESNLCRVYRSMYIGLASIFAGKARGITFDTNFHGYVRKQAGSVLFRNYTLHIGKDFLLGGKLLLVGLEKVFVSEISLEEWGRHLIDYAEKLAERSVSLGEYCFTGVVPPLLRGQILTINKTPQNPIHYLAAAFLALTLVSRIARNGNGLIRTENDTHLTHLFQWLAFILFQYGIQREQSERACGCGLTSMRHLCAGPELLALIPVVSTVLVTKSTVPFSFYRVIWRFCSGQHPKGIVRQGYGGYISLRSKTYIEESKPKLRGEIGVSTTTALCINGVNCPTASLVMVPKGRLALLLLFRYSGSATPILP</sequence>
<gene>
    <name evidence="1" type="ORF">BDR25DRAFT_348513</name>
</gene>
<organism evidence="1 2">
    <name type="scientific">Lindgomyces ingoldianus</name>
    <dbReference type="NCBI Taxonomy" id="673940"/>
    <lineage>
        <taxon>Eukaryota</taxon>
        <taxon>Fungi</taxon>
        <taxon>Dikarya</taxon>
        <taxon>Ascomycota</taxon>
        <taxon>Pezizomycotina</taxon>
        <taxon>Dothideomycetes</taxon>
        <taxon>Pleosporomycetidae</taxon>
        <taxon>Pleosporales</taxon>
        <taxon>Lindgomycetaceae</taxon>
        <taxon>Lindgomyces</taxon>
    </lineage>
</organism>
<keyword evidence="2" id="KW-1185">Reference proteome</keyword>
<dbReference type="Proteomes" id="UP000799755">
    <property type="component" value="Unassembled WGS sequence"/>
</dbReference>
<evidence type="ECO:0000313" key="1">
    <source>
        <dbReference type="EMBL" id="KAF2478253.1"/>
    </source>
</evidence>
<accession>A0ACB6RHK2</accession>